<dbReference type="Gene3D" id="3.20.20.190">
    <property type="entry name" value="Phosphatidylinositol (PI) phosphodiesterase"/>
    <property type="match status" value="1"/>
</dbReference>
<dbReference type="InterPro" id="IPR036964">
    <property type="entry name" value="RASGEF_cat_dom_sf"/>
</dbReference>
<dbReference type="CDD" id="cd17114">
    <property type="entry name" value="RA_PLC-epsilon"/>
    <property type="match status" value="1"/>
</dbReference>
<evidence type="ECO:0000256" key="2">
    <source>
        <dbReference type="SAM" id="MobiDB-lite"/>
    </source>
</evidence>
<feature type="compositionally biased region" description="Polar residues" evidence="2">
    <location>
        <begin position="798"/>
        <end position="817"/>
    </location>
</feature>
<dbReference type="FunFam" id="3.10.20.90:FF:000238">
    <property type="entry name" value="Phosphoinositide phospholipase C"/>
    <property type="match status" value="1"/>
</dbReference>
<dbReference type="InterPro" id="IPR000008">
    <property type="entry name" value="C2_dom"/>
</dbReference>
<dbReference type="InterPro" id="IPR017946">
    <property type="entry name" value="PLC-like_Pdiesterase_TIM-brl"/>
</dbReference>
<feature type="compositionally biased region" description="Polar residues" evidence="2">
    <location>
        <begin position="662"/>
        <end position="693"/>
    </location>
</feature>
<dbReference type="InterPro" id="IPR028398">
    <property type="entry name" value="PLC-epsilon1_RA2"/>
</dbReference>
<organism evidence="3">
    <name type="scientific">Magallana gigas</name>
    <name type="common">Pacific oyster</name>
    <name type="synonym">Crassostrea gigas</name>
    <dbReference type="NCBI Taxonomy" id="29159"/>
    <lineage>
        <taxon>Eukaryota</taxon>
        <taxon>Metazoa</taxon>
        <taxon>Spiralia</taxon>
        <taxon>Lophotrochozoa</taxon>
        <taxon>Mollusca</taxon>
        <taxon>Bivalvia</taxon>
        <taxon>Autobranchia</taxon>
        <taxon>Pteriomorphia</taxon>
        <taxon>Ostreida</taxon>
        <taxon>Ostreoidea</taxon>
        <taxon>Ostreidae</taxon>
        <taxon>Magallana</taxon>
    </lineage>
</organism>
<dbReference type="InterPro" id="IPR019748">
    <property type="entry name" value="FERM_central"/>
</dbReference>
<dbReference type="PROSITE" id="PS50009">
    <property type="entry name" value="RASGEF_CAT"/>
    <property type="match status" value="1"/>
</dbReference>
<dbReference type="EMBL" id="JH816643">
    <property type="protein sequence ID" value="EKC20004.1"/>
    <property type="molecule type" value="Genomic_DNA"/>
</dbReference>
<accession>K1PM95</accession>
<feature type="compositionally biased region" description="Polar residues" evidence="2">
    <location>
        <begin position="722"/>
        <end position="738"/>
    </location>
</feature>
<dbReference type="SUPFAM" id="SSF48371">
    <property type="entry name" value="ARM repeat"/>
    <property type="match status" value="1"/>
</dbReference>
<dbReference type="HOGENOM" id="CLU_226565_0_0_1"/>
<dbReference type="InterPro" id="IPR001711">
    <property type="entry name" value="PLipase_C_Pinositol-sp_Y"/>
</dbReference>
<dbReference type="Pfam" id="PF00168">
    <property type="entry name" value="C2"/>
    <property type="match status" value="1"/>
</dbReference>
<reference evidence="3" key="1">
    <citation type="journal article" date="2012" name="Nature">
        <title>The oyster genome reveals stress adaptation and complexity of shell formation.</title>
        <authorList>
            <person name="Zhang G."/>
            <person name="Fang X."/>
            <person name="Guo X."/>
            <person name="Li L."/>
            <person name="Luo R."/>
            <person name="Xu F."/>
            <person name="Yang P."/>
            <person name="Zhang L."/>
            <person name="Wang X."/>
            <person name="Qi H."/>
            <person name="Xiong Z."/>
            <person name="Que H."/>
            <person name="Xie Y."/>
            <person name="Holland P.W."/>
            <person name="Paps J."/>
            <person name="Zhu Y."/>
            <person name="Wu F."/>
            <person name="Chen Y."/>
            <person name="Wang J."/>
            <person name="Peng C."/>
            <person name="Meng J."/>
            <person name="Yang L."/>
            <person name="Liu J."/>
            <person name="Wen B."/>
            <person name="Zhang N."/>
            <person name="Huang Z."/>
            <person name="Zhu Q."/>
            <person name="Feng Y."/>
            <person name="Mount A."/>
            <person name="Hedgecock D."/>
            <person name="Xu Z."/>
            <person name="Liu Y."/>
            <person name="Domazet-Loso T."/>
            <person name="Du Y."/>
            <person name="Sun X."/>
            <person name="Zhang S."/>
            <person name="Liu B."/>
            <person name="Cheng P."/>
            <person name="Jiang X."/>
            <person name="Li J."/>
            <person name="Fan D."/>
            <person name="Wang W."/>
            <person name="Fu W."/>
            <person name="Wang T."/>
            <person name="Wang B."/>
            <person name="Zhang J."/>
            <person name="Peng Z."/>
            <person name="Li Y."/>
            <person name="Li N."/>
            <person name="Wang J."/>
            <person name="Chen M."/>
            <person name="He Y."/>
            <person name="Tan F."/>
            <person name="Song X."/>
            <person name="Zheng Q."/>
            <person name="Huang R."/>
            <person name="Yang H."/>
            <person name="Du X."/>
            <person name="Chen L."/>
            <person name="Yang M."/>
            <person name="Gaffney P.M."/>
            <person name="Wang S."/>
            <person name="Luo L."/>
            <person name="She Z."/>
            <person name="Ming Y."/>
            <person name="Huang W."/>
            <person name="Zhang S."/>
            <person name="Huang B."/>
            <person name="Zhang Y."/>
            <person name="Qu T."/>
            <person name="Ni P."/>
            <person name="Miao G."/>
            <person name="Wang J."/>
            <person name="Wang Q."/>
            <person name="Steinberg C.E."/>
            <person name="Wang H."/>
            <person name="Li N."/>
            <person name="Qian L."/>
            <person name="Zhang G."/>
            <person name="Li Y."/>
            <person name="Yang H."/>
            <person name="Liu X."/>
            <person name="Wang J."/>
            <person name="Yin Y."/>
            <person name="Wang J."/>
        </authorList>
    </citation>
    <scope>NUCLEOTIDE SEQUENCE [LARGE SCALE GENOMIC DNA]</scope>
    <source>
        <strain evidence="3">05x7-T-G4-1.051#20</strain>
    </source>
</reference>
<dbReference type="Pfam" id="PF00788">
    <property type="entry name" value="RA"/>
    <property type="match status" value="2"/>
</dbReference>
<protein>
    <submittedName>
        <fullName evidence="3">1-phosphatidylinositol-4,5-bisphosphate phosphodiesterase epsilon-1</fullName>
    </submittedName>
</protein>
<dbReference type="SMART" id="SM00148">
    <property type="entry name" value="PLCXc"/>
    <property type="match status" value="1"/>
</dbReference>
<sequence>MFHERATFGLAEPWVCRREGNPPPLDSEQNSDYFLKLWGKRSQCVKWPDKSNLEEAERTLYALKKLGANKECITSLLDGLTNYIRIVLTLTDNSECPSVEKAINELLNQILQTCYDQLQQTRVPDEKYELFIQLSKLLTAALELLRGGQTLHFTALSIVNRIIDMCIVHKNYEIPSALSHSTIREYLDQGSSDTLHKSPKHSGNNAAKHEEGCGASTAFKRPFANFQKGGNHDTHSDKTDEGAEMGKLHLLPQFNFSPLEILTSYNPSQILSILHNSITMHKRIIGTRQKCTPSTRLRTCTHHCLQILSARILVVMSHGSYVQHRIIADGHIKTLVEALDPNHDPHLLCLLLQALASIALNPHYHQALNDADISDMLMQLLLPSDEWYYTNHSTKYAKYIKYHAARILVYMGLLHKLGGRVDLFDRKLFMDTDTNSHLQVHSPEDSFIELMAIGRVVMWNENHHLQAASLEGLVAELIEEAVGDEVESSESTMNLSTSVQSLTTLIKQNQKGVLSPFISPACSMEFLTEIDKKPFREQLLMALPMLIHPVIILRLLAHKLFGNMIRRKSSHSTLETKLRPPENPMEEVCPPRCNSESVKYELKKDIMKKKRNLKISITNNKNSSSDEMESPNVSSPGDYVKYNGVQSKNKPTQLALKAMGQSLANPTQSNSSGQINQVCESSSGNAISSPESFSENKHEKNSGNHANRSKLFHWSSKKHLCKSQSSMSAPQSENNNDSMDLGSEGSLNSPSADVDIVAFQRELINLPTFVMDTPATDVSPIFSRSSSVPENLARTGGNDPSPTELSSCSSEHLNNQKRSAEVFPDTSKVKVPNSPSVITITTTDWTNCPRQQDIGFQPGESSTDSNSDSKVANIEVHFEAPASPMSSASQSPQIFEFPSPFDSSKPNNGPPATSVSDKQSLLCITTSVATTTNFLIPSPTTSIASSTTNTSVASPWSPSTHHTNNVNMQVIHPEIPKPHLGVLKVIETWIKVCSNDLDCSSLIIHEMRDFLRKISVLGLEYKAWCQRIGSCLHLEEKNTTKQRSEKEDDPQNIHAQYKRLQKLVVGGELPCSKEDVATLASIQLHIEEAWPEDNLPNYTKSDLALFNKKLLDSHKYLSKTPDPQENLRRRKELIRNNRALRITQSRRKGRLVRQLTCVSDHDENSHNEVDLSQFLPPDFTTSKKIRYIIQEKQKKLWHAPYYDSEMKLKQQYIKICKNLPAFGCKLYQVKELLRGNAQKKIARLLGVNNDKIILLDSKTKLLLKSQSIAELEVWNTGSGKSHDGLVLEFRGSKPWHLTMASQENLKSVTAILFDALDMDGRFLNNGTLRRESFDFDFHRKPPILKPATDRGTKYSQELQNLQKMLHFPEEVALLLTETEHALFTCVPPAHYIRQVTTDISRGSLVYHKVSSVEDLIQRFNEVSSWVTQLLITQPTHEDRKAILSCIVRLAFYCWCIGNFNTTMEIVAGLKSDKLKPFWLSMVDEDLSTFNWLCGALMSRELTDEYREAVSRSLDIPDCKVVPFFGGFLRDLRSLFINVPSIIVLPSEENQSLEFISDYNGEDRFMTRIGVGGLINMDKLKQTHHVLNDIALFHYHAKQQIETVNSRPGSCFDFENDGDSDYDLDLDSYQPIRPVFSEHEVMIVTPKMAALSQHQLQCMHHGSTVIHVDNDSSRSCMCHLRLEIDNATLSWHRPAWSSLVGNTWSYPDYGQRGESESASSQVLCSRYSNGQDVDDMLEDGYIDLRLVKAVNSGVEESIDIAALSKRYCLDGMNSRQNVISLLYGVGHSENRKLYFMAPYNMAKIWLTGLRKIINAFQKMRWQTDKRIQHLKFQYLQLFYEGEKCQGPTPAEAIKIFGGRRWQGGPQLVGSQEIPSSIKRTPSFFSSTKPKKSSASISSYKESPKSGSAVANASQKQKEKITHCQKNSPSPLRQIKPEMNRSANSASDPNLNQNCKLSPNLGFRPRSSTFSFTNRYRMKRRRISLGVGTGDNKMSSITHSTQLTFLDFVDLFKAFGLRCRKDLKDLFEQFAMTPKPNDKDIPLNKAQSYIPPSNDTLVEAINRSAFVTSPYPVILSIENHCSIPQQQKMAQIFTSVFGDKLVMSLLFESDFCEDPQLPSPCQLKHKILVKNKKIRDFDTYPLKKSVDSQDSQVADQDERGRSSTPSVRPRADSFVDQQSGNFGGEKCRPKSHPDFDWQFDLDLQPQEKHLRNNKHQKKTSQIAKELSDLVIYLQAVKFRGLNVSPNTSVKKKSGARRALLGNNPGTPPLNTDKGELSIPTGIMRQRRPDSTPVCYLVSSLNESKAKQLCRRNPIEKQIMRTYPSGMRIDSSNFNPVIFWAFGLQMVALNYQTEDTAMALNTSMFEQNGQSGFVLKPAVMWDKSHMMYNHFNPMDKEFDGLHATVLTLQIISGQYVSTNHTASTYIEVEVIGIPVDCVKHKTKVVSRNALNPIWNDLFSFQVMFLDLAFIRFVVVDANTSHVISQRIIPLKCLRAGYRHVRLRSSNNQPLELSTLFIYSKHEEELISCDMPEVNGFHNSSSSKSFKSKVREASDSSKEPGIAPVGTKVKRRMFFVSVFGVNSPDEYIILKVTQDTSVYEAISQALAKAGRAEDKVSDHVLVEDVQVGWEKKDQDRQSVQRILDMSEKVLQAQNKWRGAGKFLLRKLSDDPSSRAWMTTMLSREQQRKLESENNTGDWESVEQVFLVCVYNVAPDQPYTIFKAPTSSNAQDIITQAMMKAHRSDLDDLRNFVLVEELEVSGADSQLGRRHSSESVERRILSDDENVYLAQSEWKTNGKFVIMDRHQAEMEENPCEKKRKGFITKGPKSKSLSTDHPRTHTRALSWQETSRSPSEPSSPSLSSSRLKKISSKFTNKLSK</sequence>
<dbReference type="PROSITE" id="PS50004">
    <property type="entry name" value="C2"/>
    <property type="match status" value="1"/>
</dbReference>
<feature type="region of interest" description="Disordered" evidence="2">
    <location>
        <begin position="662"/>
        <end position="706"/>
    </location>
</feature>
<dbReference type="GO" id="GO:0004435">
    <property type="term" value="F:phosphatidylinositol-4,5-bisphosphate phospholipase C activity"/>
    <property type="evidence" value="ECO:0007669"/>
    <property type="project" value="InterPro"/>
</dbReference>
<dbReference type="GO" id="GO:0048015">
    <property type="term" value="P:phosphatidylinositol-mediated signaling"/>
    <property type="evidence" value="ECO:0007669"/>
    <property type="project" value="TreeGrafter"/>
</dbReference>
<dbReference type="InterPro" id="IPR011989">
    <property type="entry name" value="ARM-like"/>
</dbReference>
<dbReference type="Gene3D" id="2.30.29.30">
    <property type="entry name" value="Pleckstrin-homology domain (PH domain)/Phosphotyrosine-binding domain (PTB)"/>
    <property type="match status" value="1"/>
</dbReference>
<dbReference type="Gene3D" id="1.10.840.10">
    <property type="entry name" value="Ras guanine-nucleotide exchange factors catalytic domain"/>
    <property type="match status" value="1"/>
</dbReference>
<dbReference type="PANTHER" id="PTHR10336">
    <property type="entry name" value="PHOSPHOINOSITIDE-SPECIFIC PHOSPHOLIPASE C FAMILY PROTEIN"/>
    <property type="match status" value="1"/>
</dbReference>
<dbReference type="Pfam" id="PF00388">
    <property type="entry name" value="PI-PLC-X"/>
    <property type="match status" value="1"/>
</dbReference>
<dbReference type="GO" id="GO:0007265">
    <property type="term" value="P:Ras protein signal transduction"/>
    <property type="evidence" value="ECO:0007669"/>
    <property type="project" value="TreeGrafter"/>
</dbReference>
<dbReference type="InterPro" id="IPR001895">
    <property type="entry name" value="RASGEF_cat_dom"/>
</dbReference>
<feature type="region of interest" description="Disordered" evidence="2">
    <location>
        <begin position="2805"/>
        <end position="2874"/>
    </location>
</feature>
<dbReference type="GO" id="GO:0051209">
    <property type="term" value="P:release of sequestered calcium ion into cytosol"/>
    <property type="evidence" value="ECO:0007669"/>
    <property type="project" value="TreeGrafter"/>
</dbReference>
<dbReference type="SMART" id="SM00239">
    <property type="entry name" value="C2"/>
    <property type="match status" value="1"/>
</dbReference>
<feature type="region of interest" description="Disordered" evidence="2">
    <location>
        <begin position="722"/>
        <end position="747"/>
    </location>
</feature>
<gene>
    <name evidence="3" type="ORF">CGI_10007096</name>
</gene>
<dbReference type="Pfam" id="PF00387">
    <property type="entry name" value="PI-PLC-Y"/>
    <property type="match status" value="1"/>
</dbReference>
<dbReference type="PANTHER" id="PTHR10336:SF6">
    <property type="entry name" value="1-PHOSPHATIDYLINOSITOL 4,5-BISPHOSPHATE PHOSPHODIESTERASE EPSILON-1"/>
    <property type="match status" value="1"/>
</dbReference>
<feature type="region of interest" description="Disordered" evidence="2">
    <location>
        <begin position="1877"/>
        <end position="1933"/>
    </location>
</feature>
<feature type="region of interest" description="Disordered" evidence="2">
    <location>
        <begin position="781"/>
        <end position="830"/>
    </location>
</feature>
<feature type="region of interest" description="Disordered" evidence="2">
    <location>
        <begin position="882"/>
        <end position="916"/>
    </location>
</feature>
<dbReference type="SMART" id="SM00147">
    <property type="entry name" value="RasGEF"/>
    <property type="match status" value="1"/>
</dbReference>
<dbReference type="Gene3D" id="3.10.20.90">
    <property type="entry name" value="Phosphatidylinositol 3-kinase Catalytic Subunit, Chain A, domain 1"/>
    <property type="match status" value="2"/>
</dbReference>
<proteinExistence type="predicted"/>
<dbReference type="InterPro" id="IPR011993">
    <property type="entry name" value="PH-like_dom_sf"/>
</dbReference>
<feature type="compositionally biased region" description="Low complexity" evidence="2">
    <location>
        <begin position="2845"/>
        <end position="2859"/>
    </location>
</feature>
<dbReference type="InterPro" id="IPR016024">
    <property type="entry name" value="ARM-type_fold"/>
</dbReference>
<feature type="compositionally biased region" description="Low complexity" evidence="2">
    <location>
        <begin position="882"/>
        <end position="893"/>
    </location>
</feature>
<feature type="region of interest" description="Disordered" evidence="2">
    <location>
        <begin position="570"/>
        <end position="591"/>
    </location>
</feature>
<evidence type="ECO:0000256" key="1">
    <source>
        <dbReference type="ARBA" id="ARBA00023224"/>
    </source>
</evidence>
<dbReference type="CDD" id="cd00275">
    <property type="entry name" value="C2_PLC_like"/>
    <property type="match status" value="1"/>
</dbReference>
<dbReference type="InterPro" id="IPR035892">
    <property type="entry name" value="C2_domain_sf"/>
</dbReference>
<feature type="region of interest" description="Disordered" evidence="2">
    <location>
        <begin position="849"/>
        <end position="869"/>
    </location>
</feature>
<dbReference type="FunFam" id="2.60.40.150:FF:000183">
    <property type="entry name" value="Phosphoinositide phospholipase C"/>
    <property type="match status" value="1"/>
</dbReference>
<feature type="region of interest" description="Disordered" evidence="2">
    <location>
        <begin position="190"/>
        <end position="211"/>
    </location>
</feature>
<dbReference type="CDD" id="cd01780">
    <property type="entry name" value="RA2_PLC-epsilon"/>
    <property type="match status" value="1"/>
</dbReference>
<dbReference type="Pfam" id="PF00617">
    <property type="entry name" value="RasGEF"/>
    <property type="match status" value="1"/>
</dbReference>
<dbReference type="Pfam" id="PF00373">
    <property type="entry name" value="FERM_M"/>
    <property type="match status" value="1"/>
</dbReference>
<dbReference type="Gene3D" id="2.60.40.150">
    <property type="entry name" value="C2 domain"/>
    <property type="match status" value="1"/>
</dbReference>
<keyword evidence="1" id="KW-0807">Transducer</keyword>
<dbReference type="InterPro" id="IPR029071">
    <property type="entry name" value="Ubiquitin-like_domsf"/>
</dbReference>
<dbReference type="SMART" id="SM00314">
    <property type="entry name" value="RA"/>
    <property type="match status" value="2"/>
</dbReference>
<dbReference type="SUPFAM" id="SSF54236">
    <property type="entry name" value="Ubiquitin-like"/>
    <property type="match status" value="2"/>
</dbReference>
<dbReference type="GO" id="GO:0046488">
    <property type="term" value="P:phosphatidylinositol metabolic process"/>
    <property type="evidence" value="ECO:0007669"/>
    <property type="project" value="TreeGrafter"/>
</dbReference>
<dbReference type="InterPro" id="IPR001192">
    <property type="entry name" value="PI-PLC_fam"/>
</dbReference>
<feature type="compositionally biased region" description="Polar residues" evidence="2">
    <location>
        <begin position="1939"/>
        <end position="1955"/>
    </location>
</feature>
<dbReference type="InParanoid" id="K1PM95"/>
<name>K1PM95_MAGGI</name>
<feature type="region of interest" description="Disordered" evidence="2">
    <location>
        <begin position="1938"/>
        <end position="1957"/>
    </location>
</feature>
<dbReference type="SMART" id="SM00149">
    <property type="entry name" value="PLCYc"/>
    <property type="match status" value="1"/>
</dbReference>
<dbReference type="Gene3D" id="1.25.10.10">
    <property type="entry name" value="Leucine-rich Repeat Variant"/>
    <property type="match status" value="1"/>
</dbReference>
<dbReference type="PROSITE" id="PS50200">
    <property type="entry name" value="RA"/>
    <property type="match status" value="2"/>
</dbReference>
<feature type="compositionally biased region" description="Low complexity" evidence="2">
    <location>
        <begin position="1880"/>
        <end position="1906"/>
    </location>
</feature>
<dbReference type="InterPro" id="IPR000909">
    <property type="entry name" value="PLipase_C_PInositol-sp_X_dom"/>
</dbReference>
<feature type="compositionally biased region" description="Polar residues" evidence="2">
    <location>
        <begin position="901"/>
        <end position="916"/>
    </location>
</feature>
<dbReference type="InterPro" id="IPR023578">
    <property type="entry name" value="Ras_GEF_dom_sf"/>
</dbReference>
<dbReference type="InterPro" id="IPR000159">
    <property type="entry name" value="RA_dom"/>
</dbReference>
<dbReference type="PROSITE" id="PS50007">
    <property type="entry name" value="PIPLC_X_DOMAIN"/>
    <property type="match status" value="1"/>
</dbReference>
<feature type="region of interest" description="Disordered" evidence="2">
    <location>
        <begin position="2244"/>
        <end position="2274"/>
    </location>
</feature>
<dbReference type="SUPFAM" id="SSF48366">
    <property type="entry name" value="Ras GEF"/>
    <property type="match status" value="1"/>
</dbReference>
<dbReference type="GO" id="GO:0007186">
    <property type="term" value="P:G protein-coupled receptor signaling pathway"/>
    <property type="evidence" value="ECO:0007669"/>
    <property type="project" value="TreeGrafter"/>
</dbReference>
<dbReference type="SUPFAM" id="SSF49562">
    <property type="entry name" value="C2 domain (Calcium/lipid-binding domain, CaLB)"/>
    <property type="match status" value="1"/>
</dbReference>
<feature type="compositionally biased region" description="Polar residues" evidence="2">
    <location>
        <begin position="859"/>
        <end position="869"/>
    </location>
</feature>
<dbReference type="PROSITE" id="PS50008">
    <property type="entry name" value="PIPLC_Y_DOMAIN"/>
    <property type="match status" value="1"/>
</dbReference>
<feature type="region of interest" description="Disordered" evidence="2">
    <location>
        <begin position="2143"/>
        <end position="2188"/>
    </location>
</feature>
<dbReference type="GO" id="GO:0005085">
    <property type="term" value="F:guanyl-nucleotide exchange factor activity"/>
    <property type="evidence" value="ECO:0007669"/>
    <property type="project" value="InterPro"/>
</dbReference>
<feature type="region of interest" description="Disordered" evidence="2">
    <location>
        <begin position="613"/>
        <end position="645"/>
    </location>
</feature>
<feature type="compositionally biased region" description="Low complexity" evidence="2">
    <location>
        <begin position="614"/>
        <end position="625"/>
    </location>
</feature>
<dbReference type="SUPFAM" id="SSF51695">
    <property type="entry name" value="PLC-like phosphodiesterases"/>
    <property type="match status" value="1"/>
</dbReference>
<evidence type="ECO:0000313" key="3">
    <source>
        <dbReference type="EMBL" id="EKC20004.1"/>
    </source>
</evidence>